<accession>A0AAV9XPN4</accession>
<proteinExistence type="predicted"/>
<evidence type="ECO:0000313" key="4">
    <source>
        <dbReference type="Proteomes" id="UP001365542"/>
    </source>
</evidence>
<feature type="compositionally biased region" description="Basic and acidic residues" evidence="1">
    <location>
        <begin position="253"/>
        <end position="262"/>
    </location>
</feature>
<dbReference type="Pfam" id="PF26113">
    <property type="entry name" value="GH16_XgeA"/>
    <property type="match status" value="1"/>
</dbReference>
<dbReference type="PANTHER" id="PTHR10963:SF60">
    <property type="entry name" value="GRAM-NEGATIVE BACTERIA-BINDING PROTEIN 1-RELATED"/>
    <property type="match status" value="1"/>
</dbReference>
<dbReference type="Proteomes" id="UP001365542">
    <property type="component" value="Unassembled WGS sequence"/>
</dbReference>
<comment type="caution">
    <text evidence="3">The sequence shown here is derived from an EMBL/GenBank/DDBJ whole genome shotgun (WGS) entry which is preliminary data.</text>
</comment>
<dbReference type="PANTHER" id="PTHR10963">
    <property type="entry name" value="GLYCOSYL HYDROLASE-RELATED"/>
    <property type="match status" value="1"/>
</dbReference>
<dbReference type="Gene3D" id="2.60.120.200">
    <property type="match status" value="1"/>
</dbReference>
<keyword evidence="4" id="KW-1185">Reference proteome</keyword>
<name>A0AAV9XPN4_9PEZI</name>
<dbReference type="InterPro" id="IPR050546">
    <property type="entry name" value="Glycosyl_Hydrlase_16"/>
</dbReference>
<dbReference type="GO" id="GO:0005975">
    <property type="term" value="P:carbohydrate metabolic process"/>
    <property type="evidence" value="ECO:0007669"/>
    <property type="project" value="InterPro"/>
</dbReference>
<gene>
    <name evidence="3" type="ORF">TWF694_000268</name>
</gene>
<dbReference type="GO" id="GO:0004553">
    <property type="term" value="F:hydrolase activity, hydrolyzing O-glycosyl compounds"/>
    <property type="evidence" value="ECO:0007669"/>
    <property type="project" value="InterPro"/>
</dbReference>
<dbReference type="AlphaFoldDB" id="A0AAV9XPN4"/>
<dbReference type="EMBL" id="JAVHJO010000001">
    <property type="protein sequence ID" value="KAK6543522.1"/>
    <property type="molecule type" value="Genomic_DNA"/>
</dbReference>
<organism evidence="3 4">
    <name type="scientific">Orbilia ellipsospora</name>
    <dbReference type="NCBI Taxonomy" id="2528407"/>
    <lineage>
        <taxon>Eukaryota</taxon>
        <taxon>Fungi</taxon>
        <taxon>Dikarya</taxon>
        <taxon>Ascomycota</taxon>
        <taxon>Pezizomycotina</taxon>
        <taxon>Orbiliomycetes</taxon>
        <taxon>Orbiliales</taxon>
        <taxon>Orbiliaceae</taxon>
        <taxon>Orbilia</taxon>
    </lineage>
</organism>
<evidence type="ECO:0000313" key="3">
    <source>
        <dbReference type="EMBL" id="KAK6543522.1"/>
    </source>
</evidence>
<evidence type="ECO:0000259" key="2">
    <source>
        <dbReference type="PROSITE" id="PS51762"/>
    </source>
</evidence>
<feature type="region of interest" description="Disordered" evidence="1">
    <location>
        <begin position="233"/>
        <end position="262"/>
    </location>
</feature>
<dbReference type="PROSITE" id="PS51762">
    <property type="entry name" value="GH16_2"/>
    <property type="match status" value="1"/>
</dbReference>
<dbReference type="SUPFAM" id="SSF49899">
    <property type="entry name" value="Concanavalin A-like lectins/glucanases"/>
    <property type="match status" value="1"/>
</dbReference>
<evidence type="ECO:0000256" key="1">
    <source>
        <dbReference type="SAM" id="MobiDB-lite"/>
    </source>
</evidence>
<reference evidence="3 4" key="1">
    <citation type="submission" date="2019-10" db="EMBL/GenBank/DDBJ databases">
        <authorList>
            <person name="Palmer J.M."/>
        </authorList>
    </citation>
    <scope>NUCLEOTIDE SEQUENCE [LARGE SCALE GENOMIC DNA]</scope>
    <source>
        <strain evidence="3 4">TWF694</strain>
    </source>
</reference>
<protein>
    <recommendedName>
        <fullName evidence="2">GH16 domain-containing protein</fullName>
    </recommendedName>
</protein>
<dbReference type="InterPro" id="IPR000757">
    <property type="entry name" value="Beta-glucanase-like"/>
</dbReference>
<sequence length="262" mass="29166">MTFWKTVWKEEFNGPDGPLDHSKWNIIVAGPNSGNDEKQHYTDHTDNVSIKDNKLEIKPQHHGGRWTSARLESKAAFHCPDRETFELKGVLKSGTAPPDKQSGIWPAFWVLGDSSRTHGVEWPECGEIDIFETARGLKWSCATAYSSNVVKGGTGTESAKVNYDRDDFHTWSLVIDRVPTRWQDEKISWELDGKAWFHITGDEIGDEKLWANIAHKDIFVVLDVAVGSNFDGGTQPNGETATGLGGGMQVKSLEARHTIPPP</sequence>
<feature type="domain" description="GH16" evidence="2">
    <location>
        <begin position="6"/>
        <end position="261"/>
    </location>
</feature>
<dbReference type="InterPro" id="IPR013320">
    <property type="entry name" value="ConA-like_dom_sf"/>
</dbReference>